<evidence type="ECO:0000256" key="4">
    <source>
        <dbReference type="ARBA" id="ARBA00013244"/>
    </source>
</evidence>
<dbReference type="GeneID" id="83627183"/>
<evidence type="ECO:0000313" key="15">
    <source>
        <dbReference type="Proteomes" id="UP001064782"/>
    </source>
</evidence>
<dbReference type="GO" id="GO:0004144">
    <property type="term" value="F:diacylglycerol O-acyltransferase activity"/>
    <property type="evidence" value="ECO:0007669"/>
    <property type="project" value="UniProtKB-EC"/>
</dbReference>
<evidence type="ECO:0000256" key="9">
    <source>
        <dbReference type="ARBA" id="ARBA00023315"/>
    </source>
</evidence>
<dbReference type="InterPro" id="IPR009721">
    <property type="entry name" value="O-acyltransferase_WSD1_C"/>
</dbReference>
<comment type="similarity">
    <text evidence="3">Belongs to the long-chain O-acyltransferase family.</text>
</comment>
<dbReference type="Proteomes" id="UP001064782">
    <property type="component" value="Unassembled WGS sequence"/>
</dbReference>
<dbReference type="GO" id="GO:0006071">
    <property type="term" value="P:glycerol metabolic process"/>
    <property type="evidence" value="ECO:0007669"/>
    <property type="project" value="UniProtKB-KW"/>
</dbReference>
<dbReference type="EMBL" id="BRXE01000001">
    <property type="protein sequence ID" value="GLB80869.1"/>
    <property type="molecule type" value="Genomic_DNA"/>
</dbReference>
<gene>
    <name evidence="14" type="ORF">Mkiyose1413_05560</name>
    <name evidence="13" type="ORF">SRL2020028_01250</name>
</gene>
<dbReference type="Gene3D" id="3.30.559.30">
    <property type="entry name" value="Nonribosomal peptide synthetase, condensation domain"/>
    <property type="match status" value="1"/>
</dbReference>
<comment type="pathway">
    <text evidence="1">Glycerolipid metabolism; triacylglycerol biosynthesis.</text>
</comment>
<evidence type="ECO:0000313" key="14">
    <source>
        <dbReference type="EMBL" id="GLD28673.1"/>
    </source>
</evidence>
<dbReference type="Pfam" id="PF06974">
    <property type="entry name" value="WS_DGAT_C"/>
    <property type="match status" value="1"/>
</dbReference>
<evidence type="ECO:0000259" key="12">
    <source>
        <dbReference type="Pfam" id="PF06974"/>
    </source>
</evidence>
<dbReference type="PANTHER" id="PTHR31650">
    <property type="entry name" value="O-ACYLTRANSFERASE (WSD1-LIKE) FAMILY PROTEIN"/>
    <property type="match status" value="1"/>
</dbReference>
<dbReference type="PANTHER" id="PTHR31650:SF1">
    <property type="entry name" value="WAX ESTER SYNTHASE_DIACYLGLYCEROL ACYLTRANSFERASE 4-RELATED"/>
    <property type="match status" value="1"/>
</dbReference>
<evidence type="ECO:0000256" key="7">
    <source>
        <dbReference type="ARBA" id="ARBA00022798"/>
    </source>
</evidence>
<dbReference type="Pfam" id="PF03007">
    <property type="entry name" value="WS_DGAT_cat"/>
    <property type="match status" value="1"/>
</dbReference>
<dbReference type="Proteomes" id="UP001165663">
    <property type="component" value="Unassembled WGS sequence"/>
</dbReference>
<dbReference type="EMBL" id="BRZI01000002">
    <property type="protein sequence ID" value="GLD28673.1"/>
    <property type="molecule type" value="Genomic_DNA"/>
</dbReference>
<evidence type="ECO:0000256" key="3">
    <source>
        <dbReference type="ARBA" id="ARBA00009587"/>
    </source>
</evidence>
<dbReference type="InterPro" id="IPR004255">
    <property type="entry name" value="O-acyltransferase_WSD1_N"/>
</dbReference>
<keyword evidence="7" id="KW-0319">Glycerol metabolism</keyword>
<evidence type="ECO:0000256" key="8">
    <source>
        <dbReference type="ARBA" id="ARBA00023098"/>
    </source>
</evidence>
<comment type="caution">
    <text evidence="14">The sequence shown here is derived from an EMBL/GenBank/DDBJ whole genome shotgun (WGS) entry which is preliminary data.</text>
</comment>
<organism evidence="14 15">
    <name type="scientific">Mycobacterium kiyosense</name>
    <dbReference type="NCBI Taxonomy" id="2871094"/>
    <lineage>
        <taxon>Bacteria</taxon>
        <taxon>Bacillati</taxon>
        <taxon>Actinomycetota</taxon>
        <taxon>Actinomycetes</taxon>
        <taxon>Mycobacteriales</taxon>
        <taxon>Mycobacteriaceae</taxon>
        <taxon>Mycobacterium</taxon>
    </lineage>
</organism>
<protein>
    <recommendedName>
        <fullName evidence="4">diacylglycerol O-acyltransferase</fullName>
        <ecNumber evidence="4">2.3.1.20</ecNumber>
    </recommendedName>
</protein>
<evidence type="ECO:0000256" key="5">
    <source>
        <dbReference type="ARBA" id="ARBA00022516"/>
    </source>
</evidence>
<dbReference type="GO" id="GO:0019432">
    <property type="term" value="P:triglyceride biosynthetic process"/>
    <property type="evidence" value="ECO:0007669"/>
    <property type="project" value="TreeGrafter"/>
</dbReference>
<feature type="domain" description="O-acyltransferase WSD1 C-terminal" evidence="12">
    <location>
        <begin position="320"/>
        <end position="459"/>
    </location>
</feature>
<dbReference type="GO" id="GO:0005886">
    <property type="term" value="C:plasma membrane"/>
    <property type="evidence" value="ECO:0007669"/>
    <property type="project" value="TreeGrafter"/>
</dbReference>
<dbReference type="SUPFAM" id="SSF52777">
    <property type="entry name" value="CoA-dependent acyltransferases"/>
    <property type="match status" value="1"/>
</dbReference>
<reference evidence="14" key="1">
    <citation type="submission" date="2022-08" db="EMBL/GenBank/DDBJ databases">
        <title>Mycobacterium kiyosense sp. nov., scotochromogenic slow-glowing species isolated from respiratory specimens.</title>
        <authorList>
            <person name="Fukano H."/>
            <person name="Kazumi Y."/>
            <person name="Sakagami N."/>
            <person name="Ato M."/>
            <person name="Mitarai S."/>
            <person name="Hoshino Y."/>
        </authorList>
    </citation>
    <scope>NUCLEOTIDE SEQUENCE</scope>
    <source>
        <strain evidence="14">1413</strain>
        <strain evidence="13">SRL2020-028</strain>
    </source>
</reference>
<evidence type="ECO:0000256" key="2">
    <source>
        <dbReference type="ARBA" id="ARBA00005189"/>
    </source>
</evidence>
<feature type="domain" description="O-acyltransferase WSD1-like N-terminal" evidence="11">
    <location>
        <begin position="19"/>
        <end position="281"/>
    </location>
</feature>
<comment type="catalytic activity">
    <reaction evidence="10">
        <text>an acyl-CoA + a 1,2-diacyl-sn-glycerol = a triacyl-sn-glycerol + CoA</text>
        <dbReference type="Rhea" id="RHEA:10868"/>
        <dbReference type="ChEBI" id="CHEBI:17815"/>
        <dbReference type="ChEBI" id="CHEBI:57287"/>
        <dbReference type="ChEBI" id="CHEBI:58342"/>
        <dbReference type="ChEBI" id="CHEBI:64615"/>
        <dbReference type="EC" id="2.3.1.20"/>
    </reaction>
</comment>
<dbReference type="InterPro" id="IPR023213">
    <property type="entry name" value="CAT-like_dom_sf"/>
</dbReference>
<keyword evidence="5" id="KW-0444">Lipid biosynthesis</keyword>
<sequence>MNREELWSDLENWGRDPVLSELDALMWRTDRHPQGAWSGVVVQLLDTVPDWERLRAAHEWFVEIVPRFAQRVVDPVLPVGPPMWEDDPSFDLDYHLRRVSLPAPGTRSQLLELAQTIGLTPLDRSRPPWEGYLVEGLEGGRAAYVMHAHHVFMDGLALARLHERVLNTGREHQPDKPMPVHEPVRRSPIGVAVEQIGHQIAGTPKALFGTGRAVVKAVGNLRSTADYVTSLARVAGPPPKNPSKVLQGGSRKMWRFGTMECELDDLKRAAKAAGGTLNDAYVSALLGGLRRYCSANGEELEDVPISMPVAMRSADNATGGNDFAAAYFLVPSGVADPAERIRAMHERVQHVRSEPALGFLGAITPVLNRTPSGVAAAILGAVGGAVLTTSSWPGITEDRYMAGARFDRMFVFAPLPGTVLTSAMCTHCGVCCIAMNADGEVFKDLDLLWNSMQESLDEILALGR</sequence>
<keyword evidence="9" id="KW-0012">Acyltransferase</keyword>
<dbReference type="EC" id="2.3.1.20" evidence="4"/>
<evidence type="ECO:0000259" key="11">
    <source>
        <dbReference type="Pfam" id="PF03007"/>
    </source>
</evidence>
<dbReference type="AlphaFoldDB" id="A0A9P3Q4H7"/>
<dbReference type="GO" id="GO:0071731">
    <property type="term" value="P:response to nitric oxide"/>
    <property type="evidence" value="ECO:0007669"/>
    <property type="project" value="TreeGrafter"/>
</dbReference>
<dbReference type="RefSeq" id="WP_238304864.1">
    <property type="nucleotide sequence ID" value="NZ_BRXE01000001.1"/>
</dbReference>
<comment type="pathway">
    <text evidence="2">Lipid metabolism.</text>
</comment>
<evidence type="ECO:0000256" key="6">
    <source>
        <dbReference type="ARBA" id="ARBA00022679"/>
    </source>
</evidence>
<evidence type="ECO:0000256" key="10">
    <source>
        <dbReference type="ARBA" id="ARBA00048109"/>
    </source>
</evidence>
<evidence type="ECO:0000256" key="1">
    <source>
        <dbReference type="ARBA" id="ARBA00004771"/>
    </source>
</evidence>
<keyword evidence="8" id="KW-0443">Lipid metabolism</keyword>
<dbReference type="Gene3D" id="3.30.559.10">
    <property type="entry name" value="Chloramphenicol acetyltransferase-like domain"/>
    <property type="match status" value="1"/>
</dbReference>
<dbReference type="GO" id="GO:0051701">
    <property type="term" value="P:biological process involved in interaction with host"/>
    <property type="evidence" value="ECO:0007669"/>
    <property type="project" value="TreeGrafter"/>
</dbReference>
<proteinExistence type="inferred from homology"/>
<evidence type="ECO:0000313" key="13">
    <source>
        <dbReference type="EMBL" id="GLB80869.1"/>
    </source>
</evidence>
<accession>A0A9P3Q4H7</accession>
<keyword evidence="6" id="KW-0808">Transferase</keyword>
<dbReference type="GO" id="GO:0001666">
    <property type="term" value="P:response to hypoxia"/>
    <property type="evidence" value="ECO:0007669"/>
    <property type="project" value="TreeGrafter"/>
</dbReference>
<keyword evidence="15" id="KW-1185">Reference proteome</keyword>
<name>A0A9P3Q4H7_9MYCO</name>
<dbReference type="InterPro" id="IPR045034">
    <property type="entry name" value="O-acyltransferase_WSD1-like"/>
</dbReference>